<protein>
    <submittedName>
        <fullName evidence="1">Uncharacterized protein</fullName>
    </submittedName>
</protein>
<keyword evidence="2" id="KW-1185">Reference proteome</keyword>
<proteinExistence type="predicted"/>
<sequence>MNSLHTKLFRVLDLEFYHPHHLDLSSGHPRVTKLPSMKEIPTTPPTPNVLLAQDFRLDNQTVPHTRSWRPLATAVNYLFRIVPIVYIAFQAWPASPVGVQSDSGMGCTTTECDDVLVVFSSLIFSSDAASVTR</sequence>
<dbReference type="Proteomes" id="UP001165960">
    <property type="component" value="Unassembled WGS sequence"/>
</dbReference>
<evidence type="ECO:0000313" key="2">
    <source>
        <dbReference type="Proteomes" id="UP001165960"/>
    </source>
</evidence>
<name>A0ACC2S752_9FUNG</name>
<dbReference type="EMBL" id="QTSX02005737">
    <property type="protein sequence ID" value="KAJ9058192.1"/>
    <property type="molecule type" value="Genomic_DNA"/>
</dbReference>
<reference evidence="1" key="1">
    <citation type="submission" date="2022-04" db="EMBL/GenBank/DDBJ databases">
        <title>Genome of the entomopathogenic fungus Entomophthora muscae.</title>
        <authorList>
            <person name="Elya C."/>
            <person name="Lovett B.R."/>
            <person name="Lee E."/>
            <person name="Macias A.M."/>
            <person name="Hajek A.E."/>
            <person name="De Bivort B.L."/>
            <person name="Kasson M.T."/>
            <person name="De Fine Licht H.H."/>
            <person name="Stajich J.E."/>
        </authorList>
    </citation>
    <scope>NUCLEOTIDE SEQUENCE</scope>
    <source>
        <strain evidence="1">Berkeley</strain>
    </source>
</reference>
<evidence type="ECO:0000313" key="1">
    <source>
        <dbReference type="EMBL" id="KAJ9058192.1"/>
    </source>
</evidence>
<organism evidence="1 2">
    <name type="scientific">Entomophthora muscae</name>
    <dbReference type="NCBI Taxonomy" id="34485"/>
    <lineage>
        <taxon>Eukaryota</taxon>
        <taxon>Fungi</taxon>
        <taxon>Fungi incertae sedis</taxon>
        <taxon>Zoopagomycota</taxon>
        <taxon>Entomophthoromycotina</taxon>
        <taxon>Entomophthoromycetes</taxon>
        <taxon>Entomophthorales</taxon>
        <taxon>Entomophthoraceae</taxon>
        <taxon>Entomophthora</taxon>
    </lineage>
</organism>
<accession>A0ACC2S752</accession>
<comment type="caution">
    <text evidence="1">The sequence shown here is derived from an EMBL/GenBank/DDBJ whole genome shotgun (WGS) entry which is preliminary data.</text>
</comment>
<gene>
    <name evidence="1" type="ORF">DSO57_1014839</name>
</gene>